<dbReference type="Pfam" id="PF01868">
    <property type="entry name" value="RNase_P-MRP_p29"/>
    <property type="match status" value="1"/>
</dbReference>
<gene>
    <name evidence="10" type="ORF">FKW77_000405</name>
</gene>
<dbReference type="PANTHER" id="PTHR13348:SF0">
    <property type="entry name" value="RIBONUCLEASE P PROTEIN SUBUNIT P29"/>
    <property type="match status" value="1"/>
</dbReference>
<sequence>MAPNPSHALLSRAHSPSRAQEIFSEKVVLRPLYLKPTPTSDSQTKPRNDAREARRQARIQKQLSKRKSPGKPRPLTASQKRGLQVYTIPKSQHKWSVFEPIWGLWCGYIRDILGLGAGIQGNTKGSSRWIHAKSAGPLLAGADFHGARVKVVRSRCAGRVGLEGIVIRDTKFTFEIVTREDEVKIVPKEYSVFRFEVPLVNEVGEDGENGKKATGGSDMAIPLVFELYGHFFQTRAPERASKKFVLHLHPDL</sequence>
<comment type="similarity">
    <text evidence="2">Belongs to the eukaryotic/archaeal RNase P protein component 1 family.</text>
</comment>
<evidence type="ECO:0000256" key="9">
    <source>
        <dbReference type="SAM" id="MobiDB-lite"/>
    </source>
</evidence>
<organism evidence="10 11">
    <name type="scientific">Venturia effusa</name>
    <dbReference type="NCBI Taxonomy" id="50376"/>
    <lineage>
        <taxon>Eukaryota</taxon>
        <taxon>Fungi</taxon>
        <taxon>Dikarya</taxon>
        <taxon>Ascomycota</taxon>
        <taxon>Pezizomycotina</taxon>
        <taxon>Dothideomycetes</taxon>
        <taxon>Pleosporomycetidae</taxon>
        <taxon>Venturiales</taxon>
        <taxon>Venturiaceae</taxon>
        <taxon>Venturia</taxon>
    </lineage>
</organism>
<keyword evidence="7" id="KW-0378">Hydrolase</keyword>
<dbReference type="HAMAP" id="MF_00754">
    <property type="entry name" value="RNase_P_1"/>
    <property type="match status" value="1"/>
</dbReference>
<keyword evidence="11" id="KW-1185">Reference proteome</keyword>
<dbReference type="GO" id="GO:0005634">
    <property type="term" value="C:nucleus"/>
    <property type="evidence" value="ECO:0007669"/>
    <property type="project" value="UniProtKB-SubCell"/>
</dbReference>
<dbReference type="GO" id="GO:0006364">
    <property type="term" value="P:rRNA processing"/>
    <property type="evidence" value="ECO:0007669"/>
    <property type="project" value="TreeGrafter"/>
</dbReference>
<keyword evidence="6" id="KW-0255">Endonuclease</keyword>
<evidence type="ECO:0000256" key="4">
    <source>
        <dbReference type="ARBA" id="ARBA00022694"/>
    </source>
</evidence>
<dbReference type="GO" id="GO:0033204">
    <property type="term" value="F:ribonuclease P RNA binding"/>
    <property type="evidence" value="ECO:0007669"/>
    <property type="project" value="InterPro"/>
</dbReference>
<evidence type="ECO:0000256" key="7">
    <source>
        <dbReference type="ARBA" id="ARBA00022801"/>
    </source>
</evidence>
<dbReference type="GO" id="GO:0030677">
    <property type="term" value="C:ribonuclease P complex"/>
    <property type="evidence" value="ECO:0007669"/>
    <property type="project" value="InterPro"/>
</dbReference>
<dbReference type="OrthoDB" id="124041at2759"/>
<name>A0A517L8F7_9PEZI</name>
<dbReference type="GO" id="GO:0016787">
    <property type="term" value="F:hydrolase activity"/>
    <property type="evidence" value="ECO:0007669"/>
    <property type="project" value="UniProtKB-KW"/>
</dbReference>
<dbReference type="InterPro" id="IPR023538">
    <property type="entry name" value="RNP1"/>
</dbReference>
<dbReference type="GO" id="GO:0004519">
    <property type="term" value="F:endonuclease activity"/>
    <property type="evidence" value="ECO:0007669"/>
    <property type="project" value="UniProtKB-KW"/>
</dbReference>
<evidence type="ECO:0000256" key="5">
    <source>
        <dbReference type="ARBA" id="ARBA00022722"/>
    </source>
</evidence>
<dbReference type="SMART" id="SM00538">
    <property type="entry name" value="POP4"/>
    <property type="match status" value="1"/>
</dbReference>
<dbReference type="GO" id="GO:0000172">
    <property type="term" value="C:ribonuclease MRP complex"/>
    <property type="evidence" value="ECO:0007669"/>
    <property type="project" value="InterPro"/>
</dbReference>
<evidence type="ECO:0000313" key="11">
    <source>
        <dbReference type="Proteomes" id="UP000316270"/>
    </source>
</evidence>
<evidence type="ECO:0000256" key="2">
    <source>
        <dbReference type="ARBA" id="ARBA00006181"/>
    </source>
</evidence>
<evidence type="ECO:0000256" key="6">
    <source>
        <dbReference type="ARBA" id="ARBA00022759"/>
    </source>
</evidence>
<dbReference type="PIRSF" id="PIRSF027081">
    <property type="entry name" value="RNase_P/MRP_p29_subunit"/>
    <property type="match status" value="1"/>
</dbReference>
<reference evidence="10 11" key="1">
    <citation type="submission" date="2019-07" db="EMBL/GenBank/DDBJ databases">
        <title>Finished genome of Venturia effusa.</title>
        <authorList>
            <person name="Young C.A."/>
            <person name="Cox M.P."/>
            <person name="Ganley A.R.D."/>
            <person name="David W.J."/>
        </authorList>
    </citation>
    <scope>NUCLEOTIDE SEQUENCE [LARGE SCALE GENOMIC DNA]</scope>
    <source>
        <strain evidence="11">albino</strain>
    </source>
</reference>
<feature type="compositionally biased region" description="Basic and acidic residues" evidence="9">
    <location>
        <begin position="44"/>
        <end position="55"/>
    </location>
</feature>
<dbReference type="InterPro" id="IPR016848">
    <property type="entry name" value="RNase_P/MRP_Rpp29-subunit"/>
</dbReference>
<evidence type="ECO:0000313" key="10">
    <source>
        <dbReference type="EMBL" id="QDS71909.1"/>
    </source>
</evidence>
<keyword evidence="3" id="KW-0963">Cytoplasm</keyword>
<keyword evidence="5" id="KW-0540">Nuclease</keyword>
<protein>
    <recommendedName>
        <fullName evidence="8">Ribonuclease P protein subunit</fullName>
    </recommendedName>
</protein>
<dbReference type="InterPro" id="IPR023534">
    <property type="entry name" value="Rof/RNase_P-like"/>
</dbReference>
<proteinExistence type="inferred from homology"/>
<dbReference type="InterPro" id="IPR002730">
    <property type="entry name" value="Rpp29/RNP1"/>
</dbReference>
<comment type="subcellular location">
    <subcellularLocation>
        <location evidence="1">Nucleus</location>
    </subcellularLocation>
</comment>
<evidence type="ECO:0000256" key="1">
    <source>
        <dbReference type="ARBA" id="ARBA00004123"/>
    </source>
</evidence>
<dbReference type="PANTHER" id="PTHR13348">
    <property type="entry name" value="RIBONUCLEASE P SUBUNIT P29"/>
    <property type="match status" value="1"/>
</dbReference>
<dbReference type="AlphaFoldDB" id="A0A517L8F7"/>
<keyword evidence="4 8" id="KW-0819">tRNA processing</keyword>
<feature type="region of interest" description="Disordered" evidence="9">
    <location>
        <begin position="34"/>
        <end position="82"/>
    </location>
</feature>
<dbReference type="Gene3D" id="2.30.30.210">
    <property type="entry name" value="Ribonuclease P/MRP, subunit p29"/>
    <property type="match status" value="1"/>
</dbReference>
<dbReference type="Proteomes" id="UP000316270">
    <property type="component" value="Chromosome 7"/>
</dbReference>
<dbReference type="GO" id="GO:0001682">
    <property type="term" value="P:tRNA 5'-leader removal"/>
    <property type="evidence" value="ECO:0007669"/>
    <property type="project" value="InterPro"/>
</dbReference>
<dbReference type="SUPFAM" id="SSF101744">
    <property type="entry name" value="Rof/RNase P subunit-like"/>
    <property type="match status" value="1"/>
</dbReference>
<dbReference type="InterPro" id="IPR036980">
    <property type="entry name" value="RNase_P/MRP_Rpp29_sf"/>
</dbReference>
<dbReference type="STRING" id="50376.A0A517L8F7"/>
<accession>A0A517L8F7</accession>
<keyword evidence="8" id="KW-0539">Nucleus</keyword>
<evidence type="ECO:0000256" key="8">
    <source>
        <dbReference type="PIRNR" id="PIRNR027081"/>
    </source>
</evidence>
<dbReference type="EMBL" id="CP042191">
    <property type="protein sequence ID" value="QDS71909.1"/>
    <property type="molecule type" value="Genomic_DNA"/>
</dbReference>
<evidence type="ECO:0000256" key="3">
    <source>
        <dbReference type="ARBA" id="ARBA00022490"/>
    </source>
</evidence>